<feature type="compositionally biased region" description="Polar residues" evidence="1">
    <location>
        <begin position="10"/>
        <end position="32"/>
    </location>
</feature>
<feature type="compositionally biased region" description="Low complexity" evidence="1">
    <location>
        <begin position="33"/>
        <end position="65"/>
    </location>
</feature>
<reference evidence="2" key="1">
    <citation type="submission" date="2014-12" db="EMBL/GenBank/DDBJ databases">
        <title>Insight into the proteome of Arion vulgaris.</title>
        <authorList>
            <person name="Aradska J."/>
            <person name="Bulat T."/>
            <person name="Smidak R."/>
            <person name="Sarate P."/>
            <person name="Gangsoo J."/>
            <person name="Sialana F."/>
            <person name="Bilban M."/>
            <person name="Lubec G."/>
        </authorList>
    </citation>
    <scope>NUCLEOTIDE SEQUENCE</scope>
    <source>
        <tissue evidence="2">Skin</tissue>
    </source>
</reference>
<name>A0A0B6Y7G0_9EUPU</name>
<feature type="compositionally biased region" description="Polar residues" evidence="1">
    <location>
        <begin position="81"/>
        <end position="97"/>
    </location>
</feature>
<feature type="region of interest" description="Disordered" evidence="1">
    <location>
        <begin position="1"/>
        <end position="97"/>
    </location>
</feature>
<evidence type="ECO:0000256" key="1">
    <source>
        <dbReference type="SAM" id="MobiDB-lite"/>
    </source>
</evidence>
<proteinExistence type="predicted"/>
<evidence type="ECO:0000313" key="2">
    <source>
        <dbReference type="EMBL" id="CEK52023.1"/>
    </source>
</evidence>
<protein>
    <submittedName>
        <fullName evidence="2">Uncharacterized protein</fullName>
    </submittedName>
</protein>
<organism evidence="2">
    <name type="scientific">Arion vulgaris</name>
    <dbReference type="NCBI Taxonomy" id="1028688"/>
    <lineage>
        <taxon>Eukaryota</taxon>
        <taxon>Metazoa</taxon>
        <taxon>Spiralia</taxon>
        <taxon>Lophotrochozoa</taxon>
        <taxon>Mollusca</taxon>
        <taxon>Gastropoda</taxon>
        <taxon>Heterobranchia</taxon>
        <taxon>Euthyneura</taxon>
        <taxon>Panpulmonata</taxon>
        <taxon>Eupulmonata</taxon>
        <taxon>Stylommatophora</taxon>
        <taxon>Helicina</taxon>
        <taxon>Arionoidea</taxon>
        <taxon>Arionidae</taxon>
        <taxon>Arion</taxon>
    </lineage>
</organism>
<accession>A0A0B6Y7G0</accession>
<dbReference type="AlphaFoldDB" id="A0A0B6Y7G0"/>
<sequence length="97" mass="10797">MPDIRPDQVPTFNNLQNTPYPNAQIPNQSFMQSNVSVPPSNLNPNNSSINPSLQRKIMQMMQQQQAPPSLSQRGPIPPVGSGTNSQVLHQQQLQLIR</sequence>
<feature type="non-terminal residue" evidence="2">
    <location>
        <position position="97"/>
    </location>
</feature>
<gene>
    <name evidence="2" type="primary">ORF15203</name>
</gene>
<dbReference type="EMBL" id="HACG01005158">
    <property type="protein sequence ID" value="CEK52023.1"/>
    <property type="molecule type" value="Transcribed_RNA"/>
</dbReference>